<protein>
    <recommendedName>
        <fullName evidence="5">GH18 domain-containing protein</fullName>
    </recommendedName>
</protein>
<feature type="chain" id="PRO_5019031334" description="GH18 domain-containing protein" evidence="2">
    <location>
        <begin position="30"/>
        <end position="285"/>
    </location>
</feature>
<dbReference type="EMBL" id="QZWG01000016">
    <property type="protein sequence ID" value="RZB59934.1"/>
    <property type="molecule type" value="Genomic_DNA"/>
</dbReference>
<feature type="compositionally biased region" description="Basic and acidic residues" evidence="1">
    <location>
        <begin position="275"/>
        <end position="285"/>
    </location>
</feature>
<feature type="signal peptide" evidence="2">
    <location>
        <begin position="1"/>
        <end position="29"/>
    </location>
</feature>
<reference evidence="3 4" key="1">
    <citation type="submission" date="2018-09" db="EMBL/GenBank/DDBJ databases">
        <title>A high-quality reference genome of wild soybean provides a powerful tool to mine soybean genomes.</title>
        <authorList>
            <person name="Xie M."/>
            <person name="Chung C.Y.L."/>
            <person name="Li M.-W."/>
            <person name="Wong F.-L."/>
            <person name="Chan T.-F."/>
            <person name="Lam H.-M."/>
        </authorList>
    </citation>
    <scope>NUCLEOTIDE SEQUENCE [LARGE SCALE GENOMIC DNA]</scope>
    <source>
        <strain evidence="4">cv. W05</strain>
        <tissue evidence="3">Hypocotyl of etiolated seedlings</tissue>
    </source>
</reference>
<sequence>MNCFAHPSNLCWSCFSFFLGLSFPTLALARMNLPSCLLPSIDLTYVDDNYLKISSKSLWDAWASFRSDRSKYNKVHKLNDTKDLRIKLKYLVTFTLGLDQKDNIDAAVKKFYENFTILLFHYDGRVSDWDKFEWSKRAIHISGMLNAFCIWTLWLLIKEQGKVGEGRERREKMSTKFGDMVWSLSSGCSQEWSWRSWERDSARWEVLRVKKEWKEEKEDERVWERCARVEEGVSKERVGLGRKGWSLEKKRRWEREEKKSLKEKREEESGGQEIRVSKKEMRHFV</sequence>
<dbReference type="PANTHER" id="PTHR31210:SF38">
    <property type="entry name" value="LYSINE KETOGLUTARATE REDUCTASE TRANS-SPLICING RELATED 1"/>
    <property type="match status" value="1"/>
</dbReference>
<keyword evidence="4" id="KW-1185">Reference proteome</keyword>
<evidence type="ECO:0000313" key="4">
    <source>
        <dbReference type="Proteomes" id="UP000289340"/>
    </source>
</evidence>
<evidence type="ECO:0000313" key="3">
    <source>
        <dbReference type="EMBL" id="RZB59934.1"/>
    </source>
</evidence>
<feature type="region of interest" description="Disordered" evidence="1">
    <location>
        <begin position="254"/>
        <end position="285"/>
    </location>
</feature>
<dbReference type="Proteomes" id="UP000289340">
    <property type="component" value="Chromosome 16"/>
</dbReference>
<dbReference type="AlphaFoldDB" id="A0A445GFC7"/>
<gene>
    <name evidence="3" type="ORF">D0Y65_042926</name>
</gene>
<feature type="compositionally biased region" description="Basic and acidic residues" evidence="1">
    <location>
        <begin position="254"/>
        <end position="268"/>
    </location>
</feature>
<evidence type="ECO:0008006" key="5">
    <source>
        <dbReference type="Google" id="ProtNLM"/>
    </source>
</evidence>
<dbReference type="Pfam" id="PF05212">
    <property type="entry name" value="DUF707"/>
    <property type="match status" value="1"/>
</dbReference>
<proteinExistence type="predicted"/>
<keyword evidence="2" id="KW-0732">Signal</keyword>
<dbReference type="PANTHER" id="PTHR31210">
    <property type="entry name" value="OS06G0731900 PROTEIN"/>
    <property type="match status" value="1"/>
</dbReference>
<name>A0A445GFC7_GLYSO</name>
<dbReference type="InterPro" id="IPR007877">
    <property type="entry name" value="DUF707"/>
</dbReference>
<organism evidence="3 4">
    <name type="scientific">Glycine soja</name>
    <name type="common">Wild soybean</name>
    <dbReference type="NCBI Taxonomy" id="3848"/>
    <lineage>
        <taxon>Eukaryota</taxon>
        <taxon>Viridiplantae</taxon>
        <taxon>Streptophyta</taxon>
        <taxon>Embryophyta</taxon>
        <taxon>Tracheophyta</taxon>
        <taxon>Spermatophyta</taxon>
        <taxon>Magnoliopsida</taxon>
        <taxon>eudicotyledons</taxon>
        <taxon>Gunneridae</taxon>
        <taxon>Pentapetalae</taxon>
        <taxon>rosids</taxon>
        <taxon>fabids</taxon>
        <taxon>Fabales</taxon>
        <taxon>Fabaceae</taxon>
        <taxon>Papilionoideae</taxon>
        <taxon>50 kb inversion clade</taxon>
        <taxon>NPAAA clade</taxon>
        <taxon>indigoferoid/millettioid clade</taxon>
        <taxon>Phaseoleae</taxon>
        <taxon>Glycine</taxon>
        <taxon>Glycine subgen. Soja</taxon>
    </lineage>
</organism>
<comment type="caution">
    <text evidence="3">The sequence shown here is derived from an EMBL/GenBank/DDBJ whole genome shotgun (WGS) entry which is preliminary data.</text>
</comment>
<accession>A0A445GFC7</accession>
<evidence type="ECO:0000256" key="1">
    <source>
        <dbReference type="SAM" id="MobiDB-lite"/>
    </source>
</evidence>
<evidence type="ECO:0000256" key="2">
    <source>
        <dbReference type="SAM" id="SignalP"/>
    </source>
</evidence>